<keyword evidence="5" id="KW-1185">Reference proteome</keyword>
<dbReference type="Gene3D" id="3.40.50.2300">
    <property type="match status" value="1"/>
</dbReference>
<gene>
    <name evidence="4" type="primary">cph2_11</name>
    <name evidence="4" type="ORF">C1752_03744</name>
</gene>
<dbReference type="EMBL" id="PQWO01000010">
    <property type="protein sequence ID" value="PZD72418.1"/>
    <property type="molecule type" value="Genomic_DNA"/>
</dbReference>
<comment type="caution">
    <text evidence="4">The sequence shown here is derived from an EMBL/GenBank/DDBJ whole genome shotgun (WGS) entry which is preliminary data.</text>
</comment>
<dbReference type="InterPro" id="IPR001789">
    <property type="entry name" value="Sig_transdc_resp-reg_receiver"/>
</dbReference>
<evidence type="ECO:0000313" key="4">
    <source>
        <dbReference type="EMBL" id="PZD72418.1"/>
    </source>
</evidence>
<protein>
    <submittedName>
        <fullName evidence="4">Phytochrome-like protein cph2</fullName>
    </submittedName>
</protein>
<dbReference type="PROSITE" id="PS50110">
    <property type="entry name" value="RESPONSE_REGULATORY"/>
    <property type="match status" value="1"/>
</dbReference>
<dbReference type="Pfam" id="PF00990">
    <property type="entry name" value="GGDEF"/>
    <property type="match status" value="1"/>
</dbReference>
<dbReference type="Pfam" id="PF00072">
    <property type="entry name" value="Response_reg"/>
    <property type="match status" value="1"/>
</dbReference>
<sequence length="347" mass="39304">MFNKILNILLVEDNPDDAFLIGKLLTASLGSQFELATVERLSDACTCLDSNHFDVCLLDLHLPDSVGLDSLLSLHNKNPGLPIVILTGLDDEDLATQALQLGAQDYLMKGQVNSTWLKRTIYHAMERTRLLEKIRTHEQQMQQLNLLLRDRLKRRTTAIHQMHEQVQVLKTISFIDALTQIKNRLGFDQKLEQEWLRAIGNRTSLSLIMIDIDYFKQFNDTYGHPEGDRCLKRVAQAIEAGLHRPQDLVARYGGEEFVVILPETSETGAIQVAERICTDVRDLKIAHLTSPLCDRITISLGVATSMPQDNELPQDLIVKADQALYQAKHQGRDRISCDRAIFKESII</sequence>
<dbReference type="GO" id="GO:1902201">
    <property type="term" value="P:negative regulation of bacterial-type flagellum-dependent cell motility"/>
    <property type="evidence" value="ECO:0007669"/>
    <property type="project" value="TreeGrafter"/>
</dbReference>
<dbReference type="InterPro" id="IPR029787">
    <property type="entry name" value="Nucleotide_cyclase"/>
</dbReference>
<evidence type="ECO:0000259" key="2">
    <source>
        <dbReference type="PROSITE" id="PS50110"/>
    </source>
</evidence>
<name>A0A2W1JFQ0_9CYAN</name>
<proteinExistence type="predicted"/>
<feature type="domain" description="GGDEF" evidence="3">
    <location>
        <begin position="203"/>
        <end position="340"/>
    </location>
</feature>
<evidence type="ECO:0000256" key="1">
    <source>
        <dbReference type="PROSITE-ProRule" id="PRU00169"/>
    </source>
</evidence>
<dbReference type="PANTHER" id="PTHR45138:SF9">
    <property type="entry name" value="DIGUANYLATE CYCLASE DGCM-RELATED"/>
    <property type="match status" value="1"/>
</dbReference>
<dbReference type="CDD" id="cd00156">
    <property type="entry name" value="REC"/>
    <property type="match status" value="1"/>
</dbReference>
<dbReference type="Gene3D" id="3.30.70.270">
    <property type="match status" value="1"/>
</dbReference>
<dbReference type="Proteomes" id="UP000248857">
    <property type="component" value="Unassembled WGS sequence"/>
</dbReference>
<feature type="domain" description="Response regulatory" evidence="2">
    <location>
        <begin position="7"/>
        <end position="124"/>
    </location>
</feature>
<dbReference type="SUPFAM" id="SSF52172">
    <property type="entry name" value="CheY-like"/>
    <property type="match status" value="1"/>
</dbReference>
<dbReference type="AlphaFoldDB" id="A0A2W1JFQ0"/>
<dbReference type="FunFam" id="3.30.70.270:FF:000001">
    <property type="entry name" value="Diguanylate cyclase domain protein"/>
    <property type="match status" value="1"/>
</dbReference>
<dbReference type="InterPro" id="IPR043128">
    <property type="entry name" value="Rev_trsase/Diguanyl_cyclase"/>
</dbReference>
<dbReference type="RefSeq" id="WP_110987135.1">
    <property type="nucleotide sequence ID" value="NZ_CAWNWM010000010.1"/>
</dbReference>
<keyword evidence="1" id="KW-0597">Phosphoprotein</keyword>
<dbReference type="PANTHER" id="PTHR45138">
    <property type="entry name" value="REGULATORY COMPONENTS OF SENSORY TRANSDUCTION SYSTEM"/>
    <property type="match status" value="1"/>
</dbReference>
<dbReference type="PROSITE" id="PS50887">
    <property type="entry name" value="GGDEF"/>
    <property type="match status" value="1"/>
</dbReference>
<dbReference type="GO" id="GO:0043709">
    <property type="term" value="P:cell adhesion involved in single-species biofilm formation"/>
    <property type="evidence" value="ECO:0007669"/>
    <property type="project" value="TreeGrafter"/>
</dbReference>
<dbReference type="SMART" id="SM00267">
    <property type="entry name" value="GGDEF"/>
    <property type="match status" value="1"/>
</dbReference>
<dbReference type="GO" id="GO:0052621">
    <property type="term" value="F:diguanylate cyclase activity"/>
    <property type="evidence" value="ECO:0007669"/>
    <property type="project" value="TreeGrafter"/>
</dbReference>
<dbReference type="GO" id="GO:0000160">
    <property type="term" value="P:phosphorelay signal transduction system"/>
    <property type="evidence" value="ECO:0007669"/>
    <property type="project" value="InterPro"/>
</dbReference>
<feature type="modified residue" description="4-aspartylphosphate" evidence="1">
    <location>
        <position position="59"/>
    </location>
</feature>
<evidence type="ECO:0000313" key="5">
    <source>
        <dbReference type="Proteomes" id="UP000248857"/>
    </source>
</evidence>
<organism evidence="4 5">
    <name type="scientific">Acaryochloris thomasi RCC1774</name>
    <dbReference type="NCBI Taxonomy" id="1764569"/>
    <lineage>
        <taxon>Bacteria</taxon>
        <taxon>Bacillati</taxon>
        <taxon>Cyanobacteriota</taxon>
        <taxon>Cyanophyceae</taxon>
        <taxon>Acaryochloridales</taxon>
        <taxon>Acaryochloridaceae</taxon>
        <taxon>Acaryochloris</taxon>
        <taxon>Acaryochloris thomasi</taxon>
    </lineage>
</organism>
<dbReference type="InterPro" id="IPR000160">
    <property type="entry name" value="GGDEF_dom"/>
</dbReference>
<dbReference type="GO" id="GO:0005886">
    <property type="term" value="C:plasma membrane"/>
    <property type="evidence" value="ECO:0007669"/>
    <property type="project" value="TreeGrafter"/>
</dbReference>
<dbReference type="NCBIfam" id="TIGR00254">
    <property type="entry name" value="GGDEF"/>
    <property type="match status" value="1"/>
</dbReference>
<dbReference type="CDD" id="cd01949">
    <property type="entry name" value="GGDEF"/>
    <property type="match status" value="1"/>
</dbReference>
<dbReference type="OrthoDB" id="453368at2"/>
<dbReference type="SUPFAM" id="SSF55073">
    <property type="entry name" value="Nucleotide cyclase"/>
    <property type="match status" value="1"/>
</dbReference>
<accession>A0A2W1JFQ0</accession>
<dbReference type="SMART" id="SM00448">
    <property type="entry name" value="REC"/>
    <property type="match status" value="1"/>
</dbReference>
<evidence type="ECO:0000259" key="3">
    <source>
        <dbReference type="PROSITE" id="PS50887"/>
    </source>
</evidence>
<dbReference type="InterPro" id="IPR011006">
    <property type="entry name" value="CheY-like_superfamily"/>
</dbReference>
<dbReference type="InterPro" id="IPR050469">
    <property type="entry name" value="Diguanylate_Cyclase"/>
</dbReference>
<reference evidence="4 5" key="1">
    <citation type="journal article" date="2018" name="Sci. Rep.">
        <title>A novel species of the marine cyanobacterium Acaryochloris with a unique pigment content and lifestyle.</title>
        <authorList>
            <person name="Partensky F."/>
            <person name="Six C."/>
            <person name="Ratin M."/>
            <person name="Garczarek L."/>
            <person name="Vaulot D."/>
            <person name="Probert I."/>
            <person name="Calteau A."/>
            <person name="Gourvil P."/>
            <person name="Marie D."/>
            <person name="Grebert T."/>
            <person name="Bouchier C."/>
            <person name="Le Panse S."/>
            <person name="Gachenot M."/>
            <person name="Rodriguez F."/>
            <person name="Garrido J.L."/>
        </authorList>
    </citation>
    <scope>NUCLEOTIDE SEQUENCE [LARGE SCALE GENOMIC DNA]</scope>
    <source>
        <strain evidence="4 5">RCC1774</strain>
    </source>
</reference>